<reference evidence="1" key="1">
    <citation type="submission" date="2018-05" db="EMBL/GenBank/DDBJ databases">
        <authorList>
            <person name="Lanie J.A."/>
            <person name="Ng W.-L."/>
            <person name="Kazmierczak K.M."/>
            <person name="Andrzejewski T.M."/>
            <person name="Davidsen T.M."/>
            <person name="Wayne K.J."/>
            <person name="Tettelin H."/>
            <person name="Glass J.I."/>
            <person name="Rusch D."/>
            <person name="Podicherti R."/>
            <person name="Tsui H.-C.T."/>
            <person name="Winkler M.E."/>
        </authorList>
    </citation>
    <scope>NUCLEOTIDE SEQUENCE</scope>
</reference>
<dbReference type="EMBL" id="UINC01191951">
    <property type="protein sequence ID" value="SVE06848.1"/>
    <property type="molecule type" value="Genomic_DNA"/>
</dbReference>
<dbReference type="AlphaFoldDB" id="A0A383AIA8"/>
<protein>
    <submittedName>
        <fullName evidence="1">Uncharacterized protein</fullName>
    </submittedName>
</protein>
<accession>A0A383AIA8</accession>
<proteinExistence type="predicted"/>
<evidence type="ECO:0000313" key="1">
    <source>
        <dbReference type="EMBL" id="SVE06848.1"/>
    </source>
</evidence>
<gene>
    <name evidence="1" type="ORF">METZ01_LOCUS459702</name>
</gene>
<name>A0A383AIA8_9ZZZZ</name>
<organism evidence="1">
    <name type="scientific">marine metagenome</name>
    <dbReference type="NCBI Taxonomy" id="408172"/>
    <lineage>
        <taxon>unclassified sequences</taxon>
        <taxon>metagenomes</taxon>
        <taxon>ecological metagenomes</taxon>
    </lineage>
</organism>
<feature type="non-terminal residue" evidence="1">
    <location>
        <position position="1"/>
    </location>
</feature>
<sequence>RFVLSLEMDKLLIFELCLKKGHTIRRKKFFFEVDL</sequence>